<accession>A0AAN6NYD3</accession>
<name>A0AAN6NYD3_9PEZI</name>
<sequence length="74" mass="8240">MAPCSLNLTIVLQAKLSSDVDVWCYEQRPRNELKRLSLKFCPTLRTSAGFWCQPDGLDAADAPRSGNTIIDRSV</sequence>
<reference evidence="1" key="1">
    <citation type="journal article" date="2023" name="Mol. Phylogenet. Evol.">
        <title>Genome-scale phylogeny and comparative genomics of the fungal order Sordariales.</title>
        <authorList>
            <person name="Hensen N."/>
            <person name="Bonometti L."/>
            <person name="Westerberg I."/>
            <person name="Brannstrom I.O."/>
            <person name="Guillou S."/>
            <person name="Cros-Aarteil S."/>
            <person name="Calhoun S."/>
            <person name="Haridas S."/>
            <person name="Kuo A."/>
            <person name="Mondo S."/>
            <person name="Pangilinan J."/>
            <person name="Riley R."/>
            <person name="LaButti K."/>
            <person name="Andreopoulos B."/>
            <person name="Lipzen A."/>
            <person name="Chen C."/>
            <person name="Yan M."/>
            <person name="Daum C."/>
            <person name="Ng V."/>
            <person name="Clum A."/>
            <person name="Steindorff A."/>
            <person name="Ohm R.A."/>
            <person name="Martin F."/>
            <person name="Silar P."/>
            <person name="Natvig D.O."/>
            <person name="Lalanne C."/>
            <person name="Gautier V."/>
            <person name="Ament-Velasquez S.L."/>
            <person name="Kruys A."/>
            <person name="Hutchinson M.I."/>
            <person name="Powell A.J."/>
            <person name="Barry K."/>
            <person name="Miller A.N."/>
            <person name="Grigoriev I.V."/>
            <person name="Debuchy R."/>
            <person name="Gladieux P."/>
            <person name="Hiltunen Thoren M."/>
            <person name="Johannesson H."/>
        </authorList>
    </citation>
    <scope>NUCLEOTIDE SEQUENCE</scope>
    <source>
        <strain evidence="1">CBS 626.80</strain>
    </source>
</reference>
<evidence type="ECO:0000313" key="1">
    <source>
        <dbReference type="EMBL" id="KAK3954210.1"/>
    </source>
</evidence>
<keyword evidence="2" id="KW-1185">Reference proteome</keyword>
<comment type="caution">
    <text evidence="1">The sequence shown here is derived from an EMBL/GenBank/DDBJ whole genome shotgun (WGS) entry which is preliminary data.</text>
</comment>
<proteinExistence type="predicted"/>
<gene>
    <name evidence="1" type="ORF">QBC32DRAFT_208354</name>
</gene>
<evidence type="ECO:0000313" key="2">
    <source>
        <dbReference type="Proteomes" id="UP001303222"/>
    </source>
</evidence>
<protein>
    <submittedName>
        <fullName evidence="1">Uncharacterized protein</fullName>
    </submittedName>
</protein>
<dbReference type="EMBL" id="MU859093">
    <property type="protein sequence ID" value="KAK3954210.1"/>
    <property type="molecule type" value="Genomic_DNA"/>
</dbReference>
<organism evidence="1 2">
    <name type="scientific">Pseudoneurospora amorphoporcata</name>
    <dbReference type="NCBI Taxonomy" id="241081"/>
    <lineage>
        <taxon>Eukaryota</taxon>
        <taxon>Fungi</taxon>
        <taxon>Dikarya</taxon>
        <taxon>Ascomycota</taxon>
        <taxon>Pezizomycotina</taxon>
        <taxon>Sordariomycetes</taxon>
        <taxon>Sordariomycetidae</taxon>
        <taxon>Sordariales</taxon>
        <taxon>Sordariaceae</taxon>
        <taxon>Pseudoneurospora</taxon>
    </lineage>
</organism>
<dbReference type="Proteomes" id="UP001303222">
    <property type="component" value="Unassembled WGS sequence"/>
</dbReference>
<dbReference type="AlphaFoldDB" id="A0AAN6NYD3"/>
<reference evidence="1" key="2">
    <citation type="submission" date="2023-06" db="EMBL/GenBank/DDBJ databases">
        <authorList>
            <consortium name="Lawrence Berkeley National Laboratory"/>
            <person name="Mondo S.J."/>
            <person name="Hensen N."/>
            <person name="Bonometti L."/>
            <person name="Westerberg I."/>
            <person name="Brannstrom I.O."/>
            <person name="Guillou S."/>
            <person name="Cros-Aarteil S."/>
            <person name="Calhoun S."/>
            <person name="Haridas S."/>
            <person name="Kuo A."/>
            <person name="Pangilinan J."/>
            <person name="Riley R."/>
            <person name="Labutti K."/>
            <person name="Andreopoulos B."/>
            <person name="Lipzen A."/>
            <person name="Chen C."/>
            <person name="Yanf M."/>
            <person name="Daum C."/>
            <person name="Ng V."/>
            <person name="Clum A."/>
            <person name="Steindorff A."/>
            <person name="Ohm R."/>
            <person name="Martin F."/>
            <person name="Silar P."/>
            <person name="Natvig D."/>
            <person name="Lalanne C."/>
            <person name="Gautier V."/>
            <person name="Ament-Velasquez S.L."/>
            <person name="Kruys A."/>
            <person name="Hutchinson M.I."/>
            <person name="Powell A.J."/>
            <person name="Barry K."/>
            <person name="Miller A.N."/>
            <person name="Grigoriev I.V."/>
            <person name="Debuchy R."/>
            <person name="Gladieux P."/>
            <person name="Thoren M.H."/>
            <person name="Johannesson H."/>
        </authorList>
    </citation>
    <scope>NUCLEOTIDE SEQUENCE</scope>
    <source>
        <strain evidence="1">CBS 626.80</strain>
    </source>
</reference>